<protein>
    <recommendedName>
        <fullName evidence="14">Peptidase S8/S53 domain-containing protein</fullName>
    </recommendedName>
</protein>
<evidence type="ECO:0000313" key="12">
    <source>
        <dbReference type="EMBL" id="KAE8237620.1"/>
    </source>
</evidence>
<dbReference type="PANTHER" id="PTHR43806:SF66">
    <property type="entry name" value="SERIN ENDOPEPTIDASE"/>
    <property type="match status" value="1"/>
</dbReference>
<keyword evidence="13" id="KW-1185">Reference proteome</keyword>
<dbReference type="InterPro" id="IPR050131">
    <property type="entry name" value="Peptidase_S8_subtilisin-like"/>
</dbReference>
<dbReference type="GO" id="GO:0005615">
    <property type="term" value="C:extracellular space"/>
    <property type="evidence" value="ECO:0007669"/>
    <property type="project" value="TreeGrafter"/>
</dbReference>
<dbReference type="PROSITE" id="PS51892">
    <property type="entry name" value="SUBTILASE"/>
    <property type="match status" value="1"/>
</dbReference>
<evidence type="ECO:0000256" key="6">
    <source>
        <dbReference type="PIRSR" id="PIRSR615500-1"/>
    </source>
</evidence>
<comment type="caution">
    <text evidence="12">The sequence shown here is derived from an EMBL/GenBank/DDBJ whole genome shotgun (WGS) entry which is preliminary data.</text>
</comment>
<dbReference type="EMBL" id="LWDF02001702">
    <property type="protein sequence ID" value="KAE8237620.1"/>
    <property type="molecule type" value="Genomic_DNA"/>
</dbReference>
<dbReference type="InterPro" id="IPR023827">
    <property type="entry name" value="Peptidase_S8_Asp-AS"/>
</dbReference>
<feature type="domain" description="C5a peptidase/Subtilisin-like protease SBT2-like Fn3-like" evidence="11">
    <location>
        <begin position="635"/>
        <end position="750"/>
    </location>
</feature>
<evidence type="ECO:0000259" key="10">
    <source>
        <dbReference type="Pfam" id="PF00082"/>
    </source>
</evidence>
<dbReference type="Gene3D" id="2.60.40.10">
    <property type="entry name" value="Immunoglobulins"/>
    <property type="match status" value="1"/>
</dbReference>
<dbReference type="AlphaFoldDB" id="A0A8T8SDC9"/>
<dbReference type="InterPro" id="IPR010435">
    <property type="entry name" value="C5a/SBT2-like_Fn3"/>
</dbReference>
<keyword evidence="3" id="KW-0732">Signal</keyword>
<dbReference type="PROSITE" id="PS00136">
    <property type="entry name" value="SUBTILASE_ASP"/>
    <property type="match status" value="1"/>
</dbReference>
<evidence type="ECO:0000256" key="4">
    <source>
        <dbReference type="ARBA" id="ARBA00022801"/>
    </source>
</evidence>
<dbReference type="SUPFAM" id="SSF52743">
    <property type="entry name" value="Subtilisin-like"/>
    <property type="match status" value="1"/>
</dbReference>
<evidence type="ECO:0000256" key="1">
    <source>
        <dbReference type="ARBA" id="ARBA00011073"/>
    </source>
</evidence>
<gene>
    <name evidence="12" type="ORF">A4X13_0g8704</name>
</gene>
<dbReference type="PANTHER" id="PTHR43806">
    <property type="entry name" value="PEPTIDASE S8"/>
    <property type="match status" value="1"/>
</dbReference>
<evidence type="ECO:0000313" key="13">
    <source>
        <dbReference type="Proteomes" id="UP000077521"/>
    </source>
</evidence>
<evidence type="ECO:0000256" key="3">
    <source>
        <dbReference type="ARBA" id="ARBA00022729"/>
    </source>
</evidence>
<dbReference type="Pfam" id="PF00082">
    <property type="entry name" value="Peptidase_S8"/>
    <property type="match status" value="1"/>
</dbReference>
<proteinExistence type="inferred from homology"/>
<dbReference type="Proteomes" id="UP000077521">
    <property type="component" value="Unassembled WGS sequence"/>
</dbReference>
<sequence>PSADSPDSPFLKNTYFVEFHEGGSAQSISEREQHDDGVHHQFEAFLADHHKIPFKRRYIFTDPRIVLGISVELTDPDHSSLLNEFHAVKAVHRVRKVHQPRWPHRSTSASSSSISPRSDGHPFERAMDTNNDSRAVSPTLGNNTTKYTVQVSPTSFEPYRMIGADRVHADGHFGKGQKIAVIDSGIDPTHHAMNGGQPDGKACFGPGCPISGGFSFVDDAGNEVNSTNPFANCLEGWHGTFTSGLLIANAPDRNFTGIVPQAQIAMYRVFSCHPQDTGDDLIMAAMQKAYHDGADVMSISIGRTDGWHGSLPVDQMATRLSDLGMHMVISVGNLGRFGAFQAESPSNTPRVISVSSVQNNVLQGYTARIKSSQIDREVVYYAANPLAYNETSVFDIYATSSELDPSMDACKPLPASVSNLTKSAVLIKQSIDPTCRPYNQRNTAMAKDARVILSYGSNTNPISAAGESNGHGIQLVGLSHEDGIFIKHALRTGSKVSIDFSHPQPANVVDKQFGGLASRFSQFGPSWDLQFATFLSAPGGNMFSLLPVNLGSYGIGDGTSYSTPLVAGAIALYRSIKGSKDSPLELRKILTTTAVPALWDKVNGVVDSVARQGAGVINIHNAIHSTSRASQDHFALNDTRHLNGTQQVTITNVGTAVQHFKMQHQPAGTVHALDGSPGYYFRKGPLDAQNGQHATLQFTPQTFSLAAGASQTVTIKFFPPAPDQRNLPIISGFARAVSDQPYGSLSVPYLGIAADLSAYSIFETQQPPGLYDSNSKRIIEDGRIFTLADGDLPELRYWILLGTRREFTVLVHANTSYVPTVATDPKNPRAGRGTTNSPRALATEDYVATLDDSPYLDRSLGQPNIPDYGSSIVNRTWTDSKGAT</sequence>
<keyword evidence="4 7" id="KW-0378">Hydrolase</keyword>
<evidence type="ECO:0000256" key="7">
    <source>
        <dbReference type="PROSITE-ProRule" id="PRU01240"/>
    </source>
</evidence>
<keyword evidence="2 7" id="KW-0645">Protease</keyword>
<feature type="active site" description="Charge relay system" evidence="6 7">
    <location>
        <position position="560"/>
    </location>
</feature>
<evidence type="ECO:0000256" key="5">
    <source>
        <dbReference type="ARBA" id="ARBA00022825"/>
    </source>
</evidence>
<feature type="compositionally biased region" description="Low complexity" evidence="9">
    <location>
        <begin position="106"/>
        <end position="117"/>
    </location>
</feature>
<feature type="active site" description="Charge relay system" evidence="6 7">
    <location>
        <position position="238"/>
    </location>
</feature>
<reference evidence="12" key="1">
    <citation type="submission" date="2016-04" db="EMBL/GenBank/DDBJ databases">
        <authorList>
            <person name="Nguyen H.D."/>
            <person name="Samba Siva P."/>
            <person name="Cullis J."/>
            <person name="Levesque C.A."/>
            <person name="Hambleton S."/>
        </authorList>
    </citation>
    <scope>NUCLEOTIDE SEQUENCE</scope>
    <source>
        <strain evidence="12">DAOMC 236416</strain>
    </source>
</reference>
<dbReference type="InterPro" id="IPR000209">
    <property type="entry name" value="Peptidase_S8/S53_dom"/>
</dbReference>
<feature type="compositionally biased region" description="Polar residues" evidence="9">
    <location>
        <begin position="128"/>
        <end position="146"/>
    </location>
</feature>
<feature type="non-terminal residue" evidence="12">
    <location>
        <position position="884"/>
    </location>
</feature>
<feature type="domain" description="Peptidase S8/S53" evidence="10">
    <location>
        <begin position="174"/>
        <end position="600"/>
    </location>
</feature>
<dbReference type="GO" id="GO:0006508">
    <property type="term" value="P:proteolysis"/>
    <property type="evidence" value="ECO:0007669"/>
    <property type="project" value="UniProtKB-KW"/>
</dbReference>
<feature type="active site" description="Charge relay system" evidence="6 7">
    <location>
        <position position="183"/>
    </location>
</feature>
<feature type="non-terminal residue" evidence="12">
    <location>
        <position position="1"/>
    </location>
</feature>
<name>A0A8T8SDC9_9BASI</name>
<dbReference type="PROSITE" id="PS00138">
    <property type="entry name" value="SUBTILASE_SER"/>
    <property type="match status" value="1"/>
</dbReference>
<dbReference type="GO" id="GO:0004252">
    <property type="term" value="F:serine-type endopeptidase activity"/>
    <property type="evidence" value="ECO:0007669"/>
    <property type="project" value="UniProtKB-UniRule"/>
</dbReference>
<keyword evidence="5 7" id="KW-0720">Serine protease</keyword>
<feature type="region of interest" description="Disordered" evidence="9">
    <location>
        <begin position="98"/>
        <end position="146"/>
    </location>
</feature>
<dbReference type="InterPro" id="IPR023828">
    <property type="entry name" value="Peptidase_S8_Ser-AS"/>
</dbReference>
<evidence type="ECO:0000259" key="11">
    <source>
        <dbReference type="Pfam" id="PF06280"/>
    </source>
</evidence>
<comment type="similarity">
    <text evidence="1 7 8">Belongs to the peptidase S8 family.</text>
</comment>
<organism evidence="12 13">
    <name type="scientific">Tilletia indica</name>
    <dbReference type="NCBI Taxonomy" id="43049"/>
    <lineage>
        <taxon>Eukaryota</taxon>
        <taxon>Fungi</taxon>
        <taxon>Dikarya</taxon>
        <taxon>Basidiomycota</taxon>
        <taxon>Ustilaginomycotina</taxon>
        <taxon>Exobasidiomycetes</taxon>
        <taxon>Tilletiales</taxon>
        <taxon>Tilletiaceae</taxon>
        <taxon>Tilletia</taxon>
    </lineage>
</organism>
<dbReference type="Gene3D" id="3.40.50.200">
    <property type="entry name" value="Peptidase S8/S53 domain"/>
    <property type="match status" value="2"/>
</dbReference>
<evidence type="ECO:0000256" key="2">
    <source>
        <dbReference type="ARBA" id="ARBA00022670"/>
    </source>
</evidence>
<dbReference type="GO" id="GO:0016020">
    <property type="term" value="C:membrane"/>
    <property type="evidence" value="ECO:0007669"/>
    <property type="project" value="InterPro"/>
</dbReference>
<feature type="compositionally biased region" description="Basic and acidic residues" evidence="9">
    <location>
        <begin position="118"/>
        <end position="127"/>
    </location>
</feature>
<reference evidence="12" key="2">
    <citation type="journal article" date="2019" name="IMA Fungus">
        <title>Genome sequencing and comparison of five Tilletia species to identify candidate genes for the detection of regulated species infecting wheat.</title>
        <authorList>
            <person name="Nguyen H.D.T."/>
            <person name="Sultana T."/>
            <person name="Kesanakurti P."/>
            <person name="Hambleton S."/>
        </authorList>
    </citation>
    <scope>NUCLEOTIDE SEQUENCE</scope>
    <source>
        <strain evidence="12">DAOMC 236416</strain>
    </source>
</reference>
<evidence type="ECO:0000256" key="9">
    <source>
        <dbReference type="SAM" id="MobiDB-lite"/>
    </source>
</evidence>
<accession>A0A8T8SDC9</accession>
<dbReference type="PRINTS" id="PR00723">
    <property type="entry name" value="SUBTILISIN"/>
</dbReference>
<dbReference type="InterPro" id="IPR015500">
    <property type="entry name" value="Peptidase_S8_subtilisin-rel"/>
</dbReference>
<dbReference type="InterPro" id="IPR013783">
    <property type="entry name" value="Ig-like_fold"/>
</dbReference>
<dbReference type="Pfam" id="PF06280">
    <property type="entry name" value="fn3_5"/>
    <property type="match status" value="1"/>
</dbReference>
<dbReference type="InterPro" id="IPR036852">
    <property type="entry name" value="Peptidase_S8/S53_dom_sf"/>
</dbReference>
<evidence type="ECO:0008006" key="14">
    <source>
        <dbReference type="Google" id="ProtNLM"/>
    </source>
</evidence>
<evidence type="ECO:0000256" key="8">
    <source>
        <dbReference type="RuleBase" id="RU003355"/>
    </source>
</evidence>